<name>A0ACB8TPB9_9APHY</name>
<protein>
    <submittedName>
        <fullName evidence="1">Thioredoxin-like protein</fullName>
    </submittedName>
</protein>
<dbReference type="Proteomes" id="UP001055072">
    <property type="component" value="Unassembled WGS sequence"/>
</dbReference>
<gene>
    <name evidence="1" type="ORF">BDY19DRAFT_977152</name>
</gene>
<sequence>MFSAFKLSRPQISIFHSPSSPPSVAALNLLRSALSGPYPPNTKSQPLSFNLEVIEDKPPTPDQLRTISGYLPSASPDFFISSHPTVDTRPTSADAVNKLAAKNPKALKWPIVVDWSSGRAAVGDVEGVKRILEELRKQENSKAWVR</sequence>
<reference evidence="1" key="1">
    <citation type="journal article" date="2021" name="Environ. Microbiol.">
        <title>Gene family expansions and transcriptome signatures uncover fungal adaptations to wood decay.</title>
        <authorList>
            <person name="Hage H."/>
            <person name="Miyauchi S."/>
            <person name="Viragh M."/>
            <person name="Drula E."/>
            <person name="Min B."/>
            <person name="Chaduli D."/>
            <person name="Navarro D."/>
            <person name="Favel A."/>
            <person name="Norest M."/>
            <person name="Lesage-Meessen L."/>
            <person name="Balint B."/>
            <person name="Merenyi Z."/>
            <person name="de Eugenio L."/>
            <person name="Morin E."/>
            <person name="Martinez A.T."/>
            <person name="Baldrian P."/>
            <person name="Stursova M."/>
            <person name="Martinez M.J."/>
            <person name="Novotny C."/>
            <person name="Magnuson J.K."/>
            <person name="Spatafora J.W."/>
            <person name="Maurice S."/>
            <person name="Pangilinan J."/>
            <person name="Andreopoulos W."/>
            <person name="LaButti K."/>
            <person name="Hundley H."/>
            <person name="Na H."/>
            <person name="Kuo A."/>
            <person name="Barry K."/>
            <person name="Lipzen A."/>
            <person name="Henrissat B."/>
            <person name="Riley R."/>
            <person name="Ahrendt S."/>
            <person name="Nagy L.G."/>
            <person name="Grigoriev I.V."/>
            <person name="Martin F."/>
            <person name="Rosso M.N."/>
        </authorList>
    </citation>
    <scope>NUCLEOTIDE SEQUENCE</scope>
    <source>
        <strain evidence="1">CBS 384.51</strain>
    </source>
</reference>
<proteinExistence type="predicted"/>
<evidence type="ECO:0000313" key="1">
    <source>
        <dbReference type="EMBL" id="KAI0083604.1"/>
    </source>
</evidence>
<evidence type="ECO:0000313" key="2">
    <source>
        <dbReference type="Proteomes" id="UP001055072"/>
    </source>
</evidence>
<keyword evidence="2" id="KW-1185">Reference proteome</keyword>
<organism evidence="1 2">
    <name type="scientific">Irpex rosettiformis</name>
    <dbReference type="NCBI Taxonomy" id="378272"/>
    <lineage>
        <taxon>Eukaryota</taxon>
        <taxon>Fungi</taxon>
        <taxon>Dikarya</taxon>
        <taxon>Basidiomycota</taxon>
        <taxon>Agaricomycotina</taxon>
        <taxon>Agaricomycetes</taxon>
        <taxon>Polyporales</taxon>
        <taxon>Irpicaceae</taxon>
        <taxon>Irpex</taxon>
    </lineage>
</organism>
<accession>A0ACB8TPB9</accession>
<dbReference type="EMBL" id="MU274959">
    <property type="protein sequence ID" value="KAI0083604.1"/>
    <property type="molecule type" value="Genomic_DNA"/>
</dbReference>
<comment type="caution">
    <text evidence="1">The sequence shown here is derived from an EMBL/GenBank/DDBJ whole genome shotgun (WGS) entry which is preliminary data.</text>
</comment>